<proteinExistence type="predicted"/>
<evidence type="ECO:0000256" key="1">
    <source>
        <dbReference type="ARBA" id="ARBA00004123"/>
    </source>
</evidence>
<dbReference type="RefSeq" id="XP_024742493.1">
    <property type="nucleotide sequence ID" value="XM_024870842.1"/>
</dbReference>
<dbReference type="STRING" id="1095630.A0A2J6TRE4"/>
<name>A0A2J6TRE4_9HELO</name>
<reference evidence="4 5" key="1">
    <citation type="submission" date="2016-04" db="EMBL/GenBank/DDBJ databases">
        <title>A degradative enzymes factory behind the ericoid mycorrhizal symbiosis.</title>
        <authorList>
            <consortium name="DOE Joint Genome Institute"/>
            <person name="Martino E."/>
            <person name="Morin E."/>
            <person name="Grelet G."/>
            <person name="Kuo A."/>
            <person name="Kohler A."/>
            <person name="Daghino S."/>
            <person name="Barry K."/>
            <person name="Choi C."/>
            <person name="Cichocki N."/>
            <person name="Clum A."/>
            <person name="Copeland A."/>
            <person name="Hainaut M."/>
            <person name="Haridas S."/>
            <person name="Labutti K."/>
            <person name="Lindquist E."/>
            <person name="Lipzen A."/>
            <person name="Khouja H.-R."/>
            <person name="Murat C."/>
            <person name="Ohm R."/>
            <person name="Olson A."/>
            <person name="Spatafora J."/>
            <person name="Veneault-Fourrey C."/>
            <person name="Henrissat B."/>
            <person name="Grigoriev I."/>
            <person name="Martin F."/>
            <person name="Perotto S."/>
        </authorList>
    </citation>
    <scope>NUCLEOTIDE SEQUENCE [LARGE SCALE GENOMIC DNA]</scope>
    <source>
        <strain evidence="4 5">E</strain>
    </source>
</reference>
<dbReference type="Proteomes" id="UP000235371">
    <property type="component" value="Unassembled WGS sequence"/>
</dbReference>
<dbReference type="PANTHER" id="PTHR14017:SF28">
    <property type="entry name" value="CHROMOSOME UNDETERMINED SCAFFOLD_98, WHOLE GENOME SHOTGUN SEQUENCE"/>
    <property type="match status" value="1"/>
</dbReference>
<feature type="repeat" description="TPR" evidence="3">
    <location>
        <begin position="161"/>
        <end position="194"/>
    </location>
</feature>
<keyword evidence="2" id="KW-0539">Nucleus</keyword>
<dbReference type="AlphaFoldDB" id="A0A2J6TRE4"/>
<gene>
    <name evidence="4" type="ORF">K444DRAFT_183219</name>
</gene>
<protein>
    <submittedName>
        <fullName evidence="4">TPR-like protein</fullName>
    </submittedName>
</protein>
<sequence length="245" mass="28363">MSNFLIDDRMQDLRGLGPEDIIQLGLLCEQQLKVKQSIACFNYLTHSPPDFVDKVSWWLKIAPTLEQSGKFDIAKKMYKLVLERNSENVEAMKNLGRLYHQEDTSQENQDRAIRYLERAVALDKGNTQSWYLLGCSYLSRQFLFKAHEAFQQAIYRDQKNVDCWASLGALNVKMKRYKEAQNSYDTAIKLDRRRVESWVNLGNLMRQLGQIPKAIDSFKVASNLDPSNAEVQKYLRELIDASDGQ</sequence>
<evidence type="ECO:0000256" key="3">
    <source>
        <dbReference type="PROSITE-ProRule" id="PRU00339"/>
    </source>
</evidence>
<evidence type="ECO:0000313" key="4">
    <source>
        <dbReference type="EMBL" id="PMD65589.1"/>
    </source>
</evidence>
<feature type="repeat" description="TPR" evidence="3">
    <location>
        <begin position="127"/>
        <end position="160"/>
    </location>
</feature>
<dbReference type="PROSITE" id="PS50005">
    <property type="entry name" value="TPR"/>
    <property type="match status" value="3"/>
</dbReference>
<dbReference type="InterPro" id="IPR019734">
    <property type="entry name" value="TPR_rpt"/>
</dbReference>
<keyword evidence="5" id="KW-1185">Reference proteome</keyword>
<dbReference type="OrthoDB" id="9991317at2759"/>
<keyword evidence="3" id="KW-0802">TPR repeat</keyword>
<accession>A0A2J6TRE4</accession>
<organism evidence="4 5">
    <name type="scientific">Hyaloscypha bicolor E</name>
    <dbReference type="NCBI Taxonomy" id="1095630"/>
    <lineage>
        <taxon>Eukaryota</taxon>
        <taxon>Fungi</taxon>
        <taxon>Dikarya</taxon>
        <taxon>Ascomycota</taxon>
        <taxon>Pezizomycotina</taxon>
        <taxon>Leotiomycetes</taxon>
        <taxon>Helotiales</taxon>
        <taxon>Hyaloscyphaceae</taxon>
        <taxon>Hyaloscypha</taxon>
        <taxon>Hyaloscypha bicolor</taxon>
    </lineage>
</organism>
<comment type="subcellular location">
    <subcellularLocation>
        <location evidence="1">Nucleus</location>
    </subcellularLocation>
</comment>
<dbReference type="InterPro" id="IPR051630">
    <property type="entry name" value="Corepressor-Demethylase"/>
</dbReference>
<dbReference type="PANTHER" id="PTHR14017">
    <property type="entry name" value="LYSINE-SPECIFIC DEMETHYLASE"/>
    <property type="match status" value="1"/>
</dbReference>
<dbReference type="Pfam" id="PF12895">
    <property type="entry name" value="ANAPC3"/>
    <property type="match status" value="1"/>
</dbReference>
<dbReference type="GO" id="GO:0005634">
    <property type="term" value="C:nucleus"/>
    <property type="evidence" value="ECO:0007669"/>
    <property type="project" value="UniProtKB-SubCell"/>
</dbReference>
<dbReference type="GeneID" id="36578924"/>
<dbReference type="InterPro" id="IPR011990">
    <property type="entry name" value="TPR-like_helical_dom_sf"/>
</dbReference>
<feature type="repeat" description="TPR" evidence="3">
    <location>
        <begin position="195"/>
        <end position="228"/>
    </location>
</feature>
<dbReference type="Gene3D" id="1.25.40.10">
    <property type="entry name" value="Tetratricopeptide repeat domain"/>
    <property type="match status" value="1"/>
</dbReference>
<evidence type="ECO:0000256" key="2">
    <source>
        <dbReference type="ARBA" id="ARBA00023242"/>
    </source>
</evidence>
<dbReference type="InParanoid" id="A0A2J6TRE4"/>
<dbReference type="Pfam" id="PF13181">
    <property type="entry name" value="TPR_8"/>
    <property type="match status" value="1"/>
</dbReference>
<dbReference type="EMBL" id="KZ613746">
    <property type="protein sequence ID" value="PMD65589.1"/>
    <property type="molecule type" value="Genomic_DNA"/>
</dbReference>
<dbReference type="SUPFAM" id="SSF81901">
    <property type="entry name" value="HCP-like"/>
    <property type="match status" value="1"/>
</dbReference>
<dbReference type="SMART" id="SM00028">
    <property type="entry name" value="TPR"/>
    <property type="match status" value="5"/>
</dbReference>
<evidence type="ECO:0000313" key="5">
    <source>
        <dbReference type="Proteomes" id="UP000235371"/>
    </source>
</evidence>